<reference evidence="2 3" key="1">
    <citation type="submission" date="2024-02" db="EMBL/GenBank/DDBJ databases">
        <title>Discinaceae phylogenomics.</title>
        <authorList>
            <person name="Dirks A.C."/>
            <person name="James T.Y."/>
        </authorList>
    </citation>
    <scope>NUCLEOTIDE SEQUENCE [LARGE SCALE GENOMIC DNA]</scope>
    <source>
        <strain evidence="2 3">ACD0624</strain>
    </source>
</reference>
<accession>A0ABR3G4P6</accession>
<evidence type="ECO:0000313" key="2">
    <source>
        <dbReference type="EMBL" id="KAL0630760.1"/>
    </source>
</evidence>
<feature type="non-terminal residue" evidence="2">
    <location>
        <position position="1"/>
    </location>
</feature>
<gene>
    <name evidence="2" type="ORF">Q9L58_010392</name>
</gene>
<evidence type="ECO:0000256" key="1">
    <source>
        <dbReference type="SAM" id="MobiDB-lite"/>
    </source>
</evidence>
<name>A0ABR3G4P6_9PEZI</name>
<protein>
    <submittedName>
        <fullName evidence="2">Uncharacterized protein</fullName>
    </submittedName>
</protein>
<organism evidence="2 3">
    <name type="scientific">Discina gigas</name>
    <dbReference type="NCBI Taxonomy" id="1032678"/>
    <lineage>
        <taxon>Eukaryota</taxon>
        <taxon>Fungi</taxon>
        <taxon>Dikarya</taxon>
        <taxon>Ascomycota</taxon>
        <taxon>Pezizomycotina</taxon>
        <taxon>Pezizomycetes</taxon>
        <taxon>Pezizales</taxon>
        <taxon>Discinaceae</taxon>
        <taxon>Discina</taxon>
    </lineage>
</organism>
<feature type="region of interest" description="Disordered" evidence="1">
    <location>
        <begin position="1"/>
        <end position="21"/>
    </location>
</feature>
<evidence type="ECO:0000313" key="3">
    <source>
        <dbReference type="Proteomes" id="UP001447188"/>
    </source>
</evidence>
<sequence length="198" mass="22949">QTKRILPRRDTPLGNGRHHQKHDMGSEIWWTGATHIISQLGPTYHNIARCIKGLPKWTWIPPLLREAGLPSLEFRLDRNSRKYGIMIILAEDDHPGKEALLQFMSKQEHGSNKTGLRRIARLLKDIFKNSRMKETTNHHCEYLRQPQIATPSKEWEGEHHRTWAKTLPSGTIVLYMDGSKADDGTTWSTWHYIQTEGI</sequence>
<keyword evidence="3" id="KW-1185">Reference proteome</keyword>
<dbReference type="Proteomes" id="UP001447188">
    <property type="component" value="Unassembled WGS sequence"/>
</dbReference>
<dbReference type="EMBL" id="JBBBZM010000391">
    <property type="protein sequence ID" value="KAL0630760.1"/>
    <property type="molecule type" value="Genomic_DNA"/>
</dbReference>
<proteinExistence type="predicted"/>
<comment type="caution">
    <text evidence="2">The sequence shown here is derived from an EMBL/GenBank/DDBJ whole genome shotgun (WGS) entry which is preliminary data.</text>
</comment>